<evidence type="ECO:0000256" key="1">
    <source>
        <dbReference type="ARBA" id="ARBA00006484"/>
    </source>
</evidence>
<dbReference type="InterPro" id="IPR036291">
    <property type="entry name" value="NAD(P)-bd_dom_sf"/>
</dbReference>
<dbReference type="STRING" id="1736691.SAMN06295964_2369"/>
<organism evidence="5 6">
    <name type="scientific">Aeromicrobium choanae</name>
    <dbReference type="NCBI Taxonomy" id="1736691"/>
    <lineage>
        <taxon>Bacteria</taxon>
        <taxon>Bacillati</taxon>
        <taxon>Actinomycetota</taxon>
        <taxon>Actinomycetes</taxon>
        <taxon>Propionibacteriales</taxon>
        <taxon>Nocardioidaceae</taxon>
        <taxon>Aeromicrobium</taxon>
    </lineage>
</organism>
<evidence type="ECO:0000313" key="5">
    <source>
        <dbReference type="EMBL" id="SKB08868.1"/>
    </source>
</evidence>
<proteinExistence type="inferred from homology"/>
<dbReference type="EMBL" id="LT796768">
    <property type="protein sequence ID" value="SKB08868.1"/>
    <property type="molecule type" value="Genomic_DNA"/>
</dbReference>
<name>A0A1T4Z4T3_9ACTN</name>
<dbReference type="CDD" id="cd05233">
    <property type="entry name" value="SDR_c"/>
    <property type="match status" value="1"/>
</dbReference>
<evidence type="ECO:0000313" key="6">
    <source>
        <dbReference type="Proteomes" id="UP000191040"/>
    </source>
</evidence>
<dbReference type="SMART" id="SM00822">
    <property type="entry name" value="PKS_KR"/>
    <property type="match status" value="1"/>
</dbReference>
<dbReference type="GO" id="GO:0032787">
    <property type="term" value="P:monocarboxylic acid metabolic process"/>
    <property type="evidence" value="ECO:0007669"/>
    <property type="project" value="UniProtKB-ARBA"/>
</dbReference>
<dbReference type="GO" id="GO:0016491">
    <property type="term" value="F:oxidoreductase activity"/>
    <property type="evidence" value="ECO:0007669"/>
    <property type="project" value="UniProtKB-KW"/>
</dbReference>
<dbReference type="PANTHER" id="PTHR42879:SF2">
    <property type="entry name" value="3-OXOACYL-[ACYL-CARRIER-PROTEIN] REDUCTASE FABG"/>
    <property type="match status" value="1"/>
</dbReference>
<dbReference type="PANTHER" id="PTHR42879">
    <property type="entry name" value="3-OXOACYL-(ACYL-CARRIER-PROTEIN) REDUCTASE"/>
    <property type="match status" value="1"/>
</dbReference>
<feature type="domain" description="Ketoreductase" evidence="4">
    <location>
        <begin position="16"/>
        <end position="186"/>
    </location>
</feature>
<accession>A0A1T4Z4T3</accession>
<dbReference type="AlphaFoldDB" id="A0A1T4Z4T3"/>
<dbReference type="Gene3D" id="3.40.50.720">
    <property type="entry name" value="NAD(P)-binding Rossmann-like Domain"/>
    <property type="match status" value="1"/>
</dbReference>
<evidence type="ECO:0000256" key="2">
    <source>
        <dbReference type="ARBA" id="ARBA00023002"/>
    </source>
</evidence>
<dbReference type="InterPro" id="IPR002347">
    <property type="entry name" value="SDR_fam"/>
</dbReference>
<dbReference type="Pfam" id="PF00106">
    <property type="entry name" value="adh_short"/>
    <property type="match status" value="1"/>
</dbReference>
<comment type="similarity">
    <text evidence="1 3">Belongs to the short-chain dehydrogenases/reductases (SDR) family.</text>
</comment>
<dbReference type="Proteomes" id="UP000191040">
    <property type="component" value="Chromosome I"/>
</dbReference>
<sequence length="253" mass="25958">MTNMTQHADAYDVAGRVAVITGSGRGIGRACALDLARSGANIVLTSRTVAELDEVAAEIEALGSSALVIPGDVADYESCSRMAQTAFDAFGQIDILINNAGAGGPCTVADSDPSVWAGIISLNLIGPFNMTHAVLPHMIKAGSGRIVMIGSGLGHNAVAGLSAYGASKAGLSHLTKILADEVWAHGIDVNEVVPGPVITKLTEGLVAVGEAPDGLPSERVKTPEEVGDLIGWLLRQRVGGPTGQIFSLARRSL</sequence>
<evidence type="ECO:0000259" key="4">
    <source>
        <dbReference type="SMART" id="SM00822"/>
    </source>
</evidence>
<dbReference type="SUPFAM" id="SSF51735">
    <property type="entry name" value="NAD(P)-binding Rossmann-fold domains"/>
    <property type="match status" value="1"/>
</dbReference>
<keyword evidence="6" id="KW-1185">Reference proteome</keyword>
<dbReference type="PROSITE" id="PS00061">
    <property type="entry name" value="ADH_SHORT"/>
    <property type="match status" value="1"/>
</dbReference>
<gene>
    <name evidence="5" type="ORF">SAMN06295964_2369</name>
</gene>
<reference evidence="6" key="1">
    <citation type="submission" date="2017-02" db="EMBL/GenBank/DDBJ databases">
        <authorList>
            <person name="Varghese N."/>
            <person name="Submissions S."/>
        </authorList>
    </citation>
    <scope>NUCLEOTIDE SEQUENCE [LARGE SCALE GENOMIC DNA]</scope>
    <source>
        <strain evidence="6">9H-4</strain>
    </source>
</reference>
<dbReference type="FunFam" id="3.40.50.720:FF:000084">
    <property type="entry name" value="Short-chain dehydrogenase reductase"/>
    <property type="match status" value="1"/>
</dbReference>
<keyword evidence="2" id="KW-0560">Oxidoreductase</keyword>
<evidence type="ECO:0000256" key="3">
    <source>
        <dbReference type="RuleBase" id="RU000363"/>
    </source>
</evidence>
<dbReference type="RefSeq" id="WP_172806347.1">
    <property type="nucleotide sequence ID" value="NZ_LT796768.1"/>
</dbReference>
<dbReference type="InterPro" id="IPR020904">
    <property type="entry name" value="Sc_DH/Rdtase_CS"/>
</dbReference>
<dbReference type="PRINTS" id="PR00081">
    <property type="entry name" value="GDHRDH"/>
</dbReference>
<dbReference type="PRINTS" id="PR00080">
    <property type="entry name" value="SDRFAMILY"/>
</dbReference>
<dbReference type="InterPro" id="IPR050259">
    <property type="entry name" value="SDR"/>
</dbReference>
<dbReference type="InterPro" id="IPR057326">
    <property type="entry name" value="KR_dom"/>
</dbReference>
<protein>
    <submittedName>
        <fullName evidence="5">3-oxoacyl-[acyl-carrier protein] reductase</fullName>
    </submittedName>
</protein>